<proteinExistence type="predicted"/>
<organism evidence="2">
    <name type="scientific">Brevibacillus laterosporus</name>
    <name type="common">Bacillus laterosporus</name>
    <dbReference type="NCBI Taxonomy" id="1465"/>
    <lineage>
        <taxon>Bacteria</taxon>
        <taxon>Bacillati</taxon>
        <taxon>Bacillota</taxon>
        <taxon>Bacilli</taxon>
        <taxon>Bacillales</taxon>
        <taxon>Paenibacillaceae</taxon>
        <taxon>Brevibacillus</taxon>
    </lineage>
</organism>
<reference evidence="2" key="1">
    <citation type="submission" date="2015-03" db="EMBL/GenBank/DDBJ databases">
        <title>MIGS Cultured Bacterial/Archaeal sample from Brevibacillus laterosporus.</title>
        <authorList>
            <person name="Zeng D."/>
            <person name="Zhu L."/>
            <person name="Dong G."/>
            <person name="Ye W."/>
            <person name="Ren D."/>
            <person name="Wu L."/>
            <person name="Xu J."/>
            <person name="Li G."/>
            <person name="Guo L."/>
        </authorList>
    </citation>
    <scope>NUCLEOTIDE SEQUENCE</scope>
    <source>
        <strain evidence="2">B9</strain>
        <plasmid evidence="2">unnamed2</plasmid>
    </source>
</reference>
<dbReference type="PANTHER" id="PTHR31303:SF1">
    <property type="entry name" value="CTP-DEPENDENT DIACYLGLYCEROL KINASE 1"/>
    <property type="match status" value="1"/>
</dbReference>
<protein>
    <submittedName>
        <fullName evidence="2">Cytidylyltransferase</fullName>
    </submittedName>
</protein>
<geneLocation type="plasmid" evidence="2">
    <name>unnamed2</name>
</geneLocation>
<keyword evidence="1" id="KW-1133">Transmembrane helix</keyword>
<dbReference type="PANTHER" id="PTHR31303">
    <property type="entry name" value="CTP-DEPENDENT DIACYLGLYCEROL KINASE 1"/>
    <property type="match status" value="1"/>
</dbReference>
<dbReference type="GO" id="GO:0016779">
    <property type="term" value="F:nucleotidyltransferase activity"/>
    <property type="evidence" value="ECO:0007669"/>
    <property type="project" value="UniProtKB-KW"/>
</dbReference>
<feature type="transmembrane region" description="Helical" evidence="1">
    <location>
        <begin position="308"/>
        <end position="326"/>
    </location>
</feature>
<accession>A0A0F7EJ26</accession>
<name>A0A0F7EJ26_BRELA</name>
<keyword evidence="2" id="KW-0548">Nucleotidyltransferase</keyword>
<feature type="transmembrane region" description="Helical" evidence="1">
    <location>
        <begin position="123"/>
        <end position="144"/>
    </location>
</feature>
<dbReference type="EMBL" id="CP011076">
    <property type="protein sequence ID" value="AKF95873.1"/>
    <property type="molecule type" value="Genomic_DNA"/>
</dbReference>
<feature type="transmembrane region" description="Helical" evidence="1">
    <location>
        <begin position="96"/>
        <end position="117"/>
    </location>
</feature>
<sequence>MSGIIPLHPWFGIVLLLAAIALLIAGLRFYQVRYQPDPEWVRKLFHMSSGTFALIAPWLFGQDWPVLVVLGFVAIVLFLFRVTRLKNGPGKILSDVSRYSFGEMYFVMSIAILLLFTEQEERVLYSISLIILTLADAIAALVGVRYGQVRYVVPEGMKSIEGSFAFFLVAFLSTHITLFLFFPMDGMANLMISITVSLLATLAESVSWGGKDNLVVPIVSFMMLKFLIVKDNAHLLVALSLALLLFILLEACRRTKVVCPQALMGISVISYVSWAIGGVDFLLVLLLHSLSSPIILKSSNELFSSKKIGLFIATYTMSFVWLFLYQQTQSEVFFFAFLIGLLAQSICFSLTEIFQSSQKRHLLIYLFLNILKNWGLTLTALVLRSGLSSEVVVHSIWAAVSMLMASGIYYLFVFKRSKAAVLIQPICAAVGSILGILLF</sequence>
<keyword evidence="1" id="KW-0812">Transmembrane</keyword>
<keyword evidence="2" id="KW-0614">Plasmid</keyword>
<feature type="transmembrane region" description="Helical" evidence="1">
    <location>
        <begin position="395"/>
        <end position="412"/>
    </location>
</feature>
<dbReference type="GO" id="GO:0004143">
    <property type="term" value="F:ATP-dependent diacylglycerol kinase activity"/>
    <property type="evidence" value="ECO:0007669"/>
    <property type="project" value="InterPro"/>
</dbReference>
<dbReference type="InterPro" id="IPR037997">
    <property type="entry name" value="Dgk1-like"/>
</dbReference>
<feature type="transmembrane region" description="Helical" evidence="1">
    <location>
        <begin position="12"/>
        <end position="32"/>
    </location>
</feature>
<evidence type="ECO:0000313" key="2">
    <source>
        <dbReference type="EMBL" id="AKF95873.1"/>
    </source>
</evidence>
<feature type="transmembrane region" description="Helical" evidence="1">
    <location>
        <begin position="231"/>
        <end position="249"/>
    </location>
</feature>
<feature type="transmembrane region" description="Helical" evidence="1">
    <location>
        <begin position="332"/>
        <end position="350"/>
    </location>
</feature>
<keyword evidence="2" id="KW-0808">Transferase</keyword>
<dbReference type="RefSeq" id="WP_031415043.1">
    <property type="nucleotide sequence ID" value="NZ_CP011076.1"/>
</dbReference>
<gene>
    <name evidence="2" type="ORF">EX87_19985</name>
</gene>
<dbReference type="AlphaFoldDB" id="A0A0F7EJ26"/>
<feature type="transmembrane region" description="Helical" evidence="1">
    <location>
        <begin position="164"/>
        <end position="184"/>
    </location>
</feature>
<feature type="transmembrane region" description="Helical" evidence="1">
    <location>
        <begin position="419"/>
        <end position="438"/>
    </location>
</feature>
<keyword evidence="1" id="KW-0472">Membrane</keyword>
<evidence type="ECO:0000256" key="1">
    <source>
        <dbReference type="SAM" id="Phobius"/>
    </source>
</evidence>
<feature type="transmembrane region" description="Helical" evidence="1">
    <location>
        <begin position="44"/>
        <end position="60"/>
    </location>
</feature>
<feature type="transmembrane region" description="Helical" evidence="1">
    <location>
        <begin position="66"/>
        <end position="84"/>
    </location>
</feature>
<feature type="transmembrane region" description="Helical" evidence="1">
    <location>
        <begin position="261"/>
        <end position="287"/>
    </location>
</feature>